<accession>A0A0C3NW14</accession>
<sequence>MELFVSQARDTRVLQEDIHSSTLRLMDAVHQLTQTTHDELESINQTTTVLMQNLQRGHDKYWWRSVLVSVVQLFFPGSLLSPSILPLLRSSPS</sequence>
<evidence type="ECO:0000256" key="1">
    <source>
        <dbReference type="SAM" id="Phobius"/>
    </source>
</evidence>
<keyword evidence="1" id="KW-0472">Membrane</keyword>
<dbReference type="AlphaFoldDB" id="A0A0C3NW14"/>
<protein>
    <submittedName>
        <fullName evidence="2">Uncharacterized protein</fullName>
    </submittedName>
</protein>
<proteinExistence type="predicted"/>
<organism evidence="2 3">
    <name type="scientific">Pisolithus tinctorius Marx 270</name>
    <dbReference type="NCBI Taxonomy" id="870435"/>
    <lineage>
        <taxon>Eukaryota</taxon>
        <taxon>Fungi</taxon>
        <taxon>Dikarya</taxon>
        <taxon>Basidiomycota</taxon>
        <taxon>Agaricomycotina</taxon>
        <taxon>Agaricomycetes</taxon>
        <taxon>Agaricomycetidae</taxon>
        <taxon>Boletales</taxon>
        <taxon>Sclerodermatineae</taxon>
        <taxon>Pisolithaceae</taxon>
        <taxon>Pisolithus</taxon>
    </lineage>
</organism>
<name>A0A0C3NW14_PISTI</name>
<reference evidence="3" key="2">
    <citation type="submission" date="2015-01" db="EMBL/GenBank/DDBJ databases">
        <title>Evolutionary Origins and Diversification of the Mycorrhizal Mutualists.</title>
        <authorList>
            <consortium name="DOE Joint Genome Institute"/>
            <consortium name="Mycorrhizal Genomics Consortium"/>
            <person name="Kohler A."/>
            <person name="Kuo A."/>
            <person name="Nagy L.G."/>
            <person name="Floudas D."/>
            <person name="Copeland A."/>
            <person name="Barry K.W."/>
            <person name="Cichocki N."/>
            <person name="Veneault-Fourrey C."/>
            <person name="LaButti K."/>
            <person name="Lindquist E.A."/>
            <person name="Lipzen A."/>
            <person name="Lundell T."/>
            <person name="Morin E."/>
            <person name="Murat C."/>
            <person name="Riley R."/>
            <person name="Ohm R."/>
            <person name="Sun H."/>
            <person name="Tunlid A."/>
            <person name="Henrissat B."/>
            <person name="Grigoriev I.V."/>
            <person name="Hibbett D.S."/>
            <person name="Martin F."/>
        </authorList>
    </citation>
    <scope>NUCLEOTIDE SEQUENCE [LARGE SCALE GENOMIC DNA]</scope>
    <source>
        <strain evidence="3">Marx 270</strain>
    </source>
</reference>
<dbReference type="OrthoDB" id="5311848at2759"/>
<dbReference type="HOGENOM" id="CLU_2400586_0_0_1"/>
<keyword evidence="1" id="KW-0812">Transmembrane</keyword>
<dbReference type="InParanoid" id="A0A0C3NW14"/>
<dbReference type="Proteomes" id="UP000054217">
    <property type="component" value="Unassembled WGS sequence"/>
</dbReference>
<dbReference type="EMBL" id="KN831968">
    <property type="protein sequence ID" value="KIO05070.1"/>
    <property type="molecule type" value="Genomic_DNA"/>
</dbReference>
<keyword evidence="1" id="KW-1133">Transmembrane helix</keyword>
<evidence type="ECO:0000313" key="2">
    <source>
        <dbReference type="EMBL" id="KIO05070.1"/>
    </source>
</evidence>
<evidence type="ECO:0000313" key="3">
    <source>
        <dbReference type="Proteomes" id="UP000054217"/>
    </source>
</evidence>
<feature type="transmembrane region" description="Helical" evidence="1">
    <location>
        <begin position="61"/>
        <end position="85"/>
    </location>
</feature>
<reference evidence="2 3" key="1">
    <citation type="submission" date="2014-04" db="EMBL/GenBank/DDBJ databases">
        <authorList>
            <consortium name="DOE Joint Genome Institute"/>
            <person name="Kuo A."/>
            <person name="Kohler A."/>
            <person name="Costa M.D."/>
            <person name="Nagy L.G."/>
            <person name="Floudas D."/>
            <person name="Copeland A."/>
            <person name="Barry K.W."/>
            <person name="Cichocki N."/>
            <person name="Veneault-Fourrey C."/>
            <person name="LaButti K."/>
            <person name="Lindquist E.A."/>
            <person name="Lipzen A."/>
            <person name="Lundell T."/>
            <person name="Morin E."/>
            <person name="Murat C."/>
            <person name="Sun H."/>
            <person name="Tunlid A."/>
            <person name="Henrissat B."/>
            <person name="Grigoriev I.V."/>
            <person name="Hibbett D.S."/>
            <person name="Martin F."/>
            <person name="Nordberg H.P."/>
            <person name="Cantor M.N."/>
            <person name="Hua S.X."/>
        </authorList>
    </citation>
    <scope>NUCLEOTIDE SEQUENCE [LARGE SCALE GENOMIC DNA]</scope>
    <source>
        <strain evidence="2 3">Marx 270</strain>
    </source>
</reference>
<keyword evidence="3" id="KW-1185">Reference proteome</keyword>
<gene>
    <name evidence="2" type="ORF">M404DRAFT_532875</name>
</gene>